<dbReference type="EMBL" id="LAZR01067637">
    <property type="protein sequence ID" value="KKK51186.1"/>
    <property type="molecule type" value="Genomic_DNA"/>
</dbReference>
<name>A0A0F8YT55_9ZZZZ</name>
<comment type="caution">
    <text evidence="1">The sequence shown here is derived from an EMBL/GenBank/DDBJ whole genome shotgun (WGS) entry which is preliminary data.</text>
</comment>
<evidence type="ECO:0000313" key="1">
    <source>
        <dbReference type="EMBL" id="KKK51186.1"/>
    </source>
</evidence>
<accession>A0A0F8YT55</accession>
<proteinExistence type="predicted"/>
<protein>
    <submittedName>
        <fullName evidence="1">Uncharacterized protein</fullName>
    </submittedName>
</protein>
<organism evidence="1">
    <name type="scientific">marine sediment metagenome</name>
    <dbReference type="NCBI Taxonomy" id="412755"/>
    <lineage>
        <taxon>unclassified sequences</taxon>
        <taxon>metagenomes</taxon>
        <taxon>ecological metagenomes</taxon>
    </lineage>
</organism>
<dbReference type="AlphaFoldDB" id="A0A0F8YT55"/>
<gene>
    <name evidence="1" type="ORF">LCGC14_3117450</name>
</gene>
<sequence>MVEYVPSPESALGRRKGPHPPVHLEGECDYCASDAPVVVHTPLARWEQTVQERLEVARICGPPNWLVNERRRKGEERKDTAERLRREYGLDVPTIIVPTKDLSLQDVPTPCEDCGLRPREGRYKVCSGCRKKAQRGR</sequence>
<reference evidence="1" key="1">
    <citation type="journal article" date="2015" name="Nature">
        <title>Complex archaea that bridge the gap between prokaryotes and eukaryotes.</title>
        <authorList>
            <person name="Spang A."/>
            <person name="Saw J.H."/>
            <person name="Jorgensen S.L."/>
            <person name="Zaremba-Niedzwiedzka K."/>
            <person name="Martijn J."/>
            <person name="Lind A.E."/>
            <person name="van Eijk R."/>
            <person name="Schleper C."/>
            <person name="Guy L."/>
            <person name="Ettema T.J."/>
        </authorList>
    </citation>
    <scope>NUCLEOTIDE SEQUENCE</scope>
</reference>